<dbReference type="EMBL" id="VSWD01000014">
    <property type="protein sequence ID" value="KAK3083091.1"/>
    <property type="molecule type" value="Genomic_DNA"/>
</dbReference>
<dbReference type="InterPro" id="IPR037185">
    <property type="entry name" value="EmrE-like"/>
</dbReference>
<feature type="transmembrane region" description="Helical" evidence="7">
    <location>
        <begin position="249"/>
        <end position="267"/>
    </location>
</feature>
<comment type="caution">
    <text evidence="9">The sequence shown here is derived from an EMBL/GenBank/DDBJ whole genome shotgun (WGS) entry which is preliminary data.</text>
</comment>
<feature type="transmembrane region" description="Helical" evidence="7">
    <location>
        <begin position="279"/>
        <end position="304"/>
    </location>
</feature>
<protein>
    <recommendedName>
        <fullName evidence="6">Solute carrier family 35 member F5</fullName>
    </recommendedName>
</protein>
<dbReference type="GO" id="GO:0016020">
    <property type="term" value="C:membrane"/>
    <property type="evidence" value="ECO:0007669"/>
    <property type="project" value="UniProtKB-SubCell"/>
</dbReference>
<proteinExistence type="inferred from homology"/>
<evidence type="ECO:0000256" key="3">
    <source>
        <dbReference type="ARBA" id="ARBA00022692"/>
    </source>
</evidence>
<organism evidence="9 10">
    <name type="scientific">Pinctada imbricata</name>
    <name type="common">Atlantic pearl-oyster</name>
    <name type="synonym">Pinctada martensii</name>
    <dbReference type="NCBI Taxonomy" id="66713"/>
    <lineage>
        <taxon>Eukaryota</taxon>
        <taxon>Metazoa</taxon>
        <taxon>Spiralia</taxon>
        <taxon>Lophotrochozoa</taxon>
        <taxon>Mollusca</taxon>
        <taxon>Bivalvia</taxon>
        <taxon>Autobranchia</taxon>
        <taxon>Pteriomorphia</taxon>
        <taxon>Pterioida</taxon>
        <taxon>Pterioidea</taxon>
        <taxon>Pteriidae</taxon>
        <taxon>Pinctada</taxon>
    </lineage>
</organism>
<keyword evidence="4 7" id="KW-1133">Transmembrane helix</keyword>
<comment type="subcellular location">
    <subcellularLocation>
        <location evidence="1">Membrane</location>
        <topology evidence="1">Multi-pass membrane protein</topology>
    </subcellularLocation>
</comment>
<evidence type="ECO:0000259" key="8">
    <source>
        <dbReference type="Pfam" id="PF00892"/>
    </source>
</evidence>
<name>A0AA88XHR9_PINIB</name>
<evidence type="ECO:0000313" key="10">
    <source>
        <dbReference type="Proteomes" id="UP001186944"/>
    </source>
</evidence>
<evidence type="ECO:0000313" key="9">
    <source>
        <dbReference type="EMBL" id="KAK3083091.1"/>
    </source>
</evidence>
<dbReference type="Pfam" id="PF00892">
    <property type="entry name" value="EamA"/>
    <property type="match status" value="1"/>
</dbReference>
<comment type="similarity">
    <text evidence="2">Belongs to the SLC35F solute transporter family.</text>
</comment>
<dbReference type="SUPFAM" id="SSF103481">
    <property type="entry name" value="Multidrug resistance efflux transporter EmrE"/>
    <property type="match status" value="1"/>
</dbReference>
<keyword evidence="3 7" id="KW-0812">Transmembrane</keyword>
<dbReference type="PANTHER" id="PTHR23051">
    <property type="entry name" value="SOLUTE CARRIER FAMILY 35, MEMBER F5"/>
    <property type="match status" value="1"/>
</dbReference>
<sequence length="480" mass="54222">MFGLQGLSKVQRLLLGLAVLLVVDLIWVASSELTEYLFKTTKYEKPYFTTYVKTSMFSVYLLGFIFWSPWRKQCKRTPACKSEPKYVPIKYDDKQSGAESDDAHSSTRSVRFNNVSEVRQLSDAYAEDAVLARLSYTASLRAEEARLRAMSKLTVKQVIKLALVFSFLWFLANLSYQEALLDTEAGVVNVLSSTSGLFTLVCAAVYPSSGADRFTLSKLVSVLVSIGGIVMVSYADVSLETSSSGIPIGALWALSGAILYALYLVSLRRQVDHEDKLDIPMFFGFVGILSTLFLWPGILILHYSKQETFQWPNGEQWLFIAINGIIGTVLSELLWLWGCFLTSSLIATLSLSLTIPLTMLADVVLKGDRQLRNLLKKGPKYRIPSKIDFIKCREELKEALDNYTKRWCKSEGVESHSLNDWKNLILDITDIRIDNFHKNPHLFENPSSKSERYFKSKLRNLHEKYVFAPADKAANDTIII</sequence>
<evidence type="ECO:0000256" key="2">
    <source>
        <dbReference type="ARBA" id="ARBA00007863"/>
    </source>
</evidence>
<feature type="transmembrane region" description="Helical" evidence="7">
    <location>
        <begin position="344"/>
        <end position="365"/>
    </location>
</feature>
<evidence type="ECO:0000256" key="4">
    <source>
        <dbReference type="ARBA" id="ARBA00022989"/>
    </source>
</evidence>
<evidence type="ECO:0000256" key="6">
    <source>
        <dbReference type="ARBA" id="ARBA00040744"/>
    </source>
</evidence>
<dbReference type="Proteomes" id="UP001186944">
    <property type="component" value="Unassembled WGS sequence"/>
</dbReference>
<accession>A0AA88XHR9</accession>
<keyword evidence="10" id="KW-1185">Reference proteome</keyword>
<evidence type="ECO:0000256" key="5">
    <source>
        <dbReference type="ARBA" id="ARBA00023136"/>
    </source>
</evidence>
<reference evidence="9" key="1">
    <citation type="submission" date="2019-08" db="EMBL/GenBank/DDBJ databases">
        <title>The improved chromosome-level genome for the pearl oyster Pinctada fucata martensii using PacBio sequencing and Hi-C.</title>
        <authorList>
            <person name="Zheng Z."/>
        </authorList>
    </citation>
    <scope>NUCLEOTIDE SEQUENCE</scope>
    <source>
        <strain evidence="9">ZZ-2019</strain>
        <tissue evidence="9">Adductor muscle</tissue>
    </source>
</reference>
<dbReference type="InterPro" id="IPR000620">
    <property type="entry name" value="EamA_dom"/>
</dbReference>
<evidence type="ECO:0000256" key="7">
    <source>
        <dbReference type="SAM" id="Phobius"/>
    </source>
</evidence>
<feature type="transmembrane region" description="Helical" evidence="7">
    <location>
        <begin position="316"/>
        <end position="337"/>
    </location>
</feature>
<feature type="transmembrane region" description="Helical" evidence="7">
    <location>
        <begin position="47"/>
        <end position="67"/>
    </location>
</feature>
<dbReference type="AlphaFoldDB" id="A0AA88XHR9"/>
<dbReference type="PANTHER" id="PTHR23051:SF0">
    <property type="entry name" value="SOLUTE CARRIER FAMILY 35 MEMBER F5"/>
    <property type="match status" value="1"/>
</dbReference>
<evidence type="ECO:0000256" key="1">
    <source>
        <dbReference type="ARBA" id="ARBA00004141"/>
    </source>
</evidence>
<feature type="transmembrane region" description="Helical" evidence="7">
    <location>
        <begin position="219"/>
        <end position="237"/>
    </location>
</feature>
<feature type="transmembrane region" description="Helical" evidence="7">
    <location>
        <begin position="188"/>
        <end position="207"/>
    </location>
</feature>
<feature type="transmembrane region" description="Helical" evidence="7">
    <location>
        <begin position="158"/>
        <end position="176"/>
    </location>
</feature>
<gene>
    <name evidence="9" type="ORF">FSP39_013752</name>
</gene>
<keyword evidence="5 7" id="KW-0472">Membrane</keyword>
<feature type="domain" description="EamA" evidence="8">
    <location>
        <begin position="248"/>
        <end position="367"/>
    </location>
</feature>